<dbReference type="Pfam" id="PF02098">
    <property type="entry name" value="His_binding"/>
    <property type="match status" value="1"/>
</dbReference>
<dbReference type="GO" id="GO:0030682">
    <property type="term" value="P:symbiont-mediated perturbation of host defenses"/>
    <property type="evidence" value="ECO:0007669"/>
    <property type="project" value="InterPro"/>
</dbReference>
<feature type="signal peptide" evidence="1">
    <location>
        <begin position="1"/>
        <end position="20"/>
    </location>
</feature>
<dbReference type="InterPro" id="IPR002970">
    <property type="entry name" value="Tick_his-bd"/>
</dbReference>
<dbReference type="InterPro" id="IPR012674">
    <property type="entry name" value="Calycin"/>
</dbReference>
<keyword evidence="1" id="KW-0732">Signal</keyword>
<name>M9W8K9_ORNMO</name>
<feature type="chain" id="PRO_5004103677" evidence="1">
    <location>
        <begin position="21"/>
        <end position="177"/>
    </location>
</feature>
<dbReference type="Gene3D" id="2.40.128.20">
    <property type="match status" value="1"/>
</dbReference>
<dbReference type="GO" id="GO:0043176">
    <property type="term" value="F:amine binding"/>
    <property type="evidence" value="ECO:0007669"/>
    <property type="project" value="InterPro"/>
</dbReference>
<evidence type="ECO:0000313" key="2">
    <source>
        <dbReference type="EMBL" id="AGJ90348.1"/>
    </source>
</evidence>
<reference evidence="2" key="1">
    <citation type="submission" date="2013-04" db="EMBL/GenBank/DDBJ databases">
        <title>Cloning of a new cDNA from Ornithodoros moubata encoding a TSGP4 salivary lipocalin.</title>
        <authorList>
            <person name="Diaz-Martin V."/>
            <person name="San Jose-Alario B."/>
            <person name="Manzano-Roman R."/>
            <person name="Perez-Sanchez R."/>
            <person name="Oleaga-Perez A."/>
            <person name="Encinas-Grandes A."/>
        </authorList>
    </citation>
    <scope>NUCLEOTIDE SEQUENCE</scope>
</reference>
<dbReference type="SUPFAM" id="SSF50814">
    <property type="entry name" value="Lipocalins"/>
    <property type="match status" value="1"/>
</dbReference>
<evidence type="ECO:0000256" key="1">
    <source>
        <dbReference type="SAM" id="SignalP"/>
    </source>
</evidence>
<dbReference type="EMBL" id="KC908108">
    <property type="protein sequence ID" value="AGJ90348.1"/>
    <property type="molecule type" value="mRNA"/>
</dbReference>
<dbReference type="AlphaFoldDB" id="M9W8K9"/>
<sequence length="177" mass="19029">MDCKLVAIALFILALDCAHAADVWNVIGGGDANFFLVKRTYPRGGNQCAYMKRTSKNDDSHTLEAEMSYRRPGDTSFQAPSTYTVTATQEGGTEYNIMTVTAKSGSQGGIQYKLVHSDGNNCNILQAKTGPFAGKCELWAPEGQASGVGNSCDSHFATYSCGEVQETPYTTDCRVPS</sequence>
<proteinExistence type="evidence at transcript level"/>
<protein>
    <submittedName>
        <fullName evidence="2">TSGP4</fullName>
    </submittedName>
</protein>
<organism evidence="2">
    <name type="scientific">Ornithodoros moubata</name>
    <name type="common">Soft tick</name>
    <name type="synonym">Argasid tick</name>
    <dbReference type="NCBI Taxonomy" id="6938"/>
    <lineage>
        <taxon>Eukaryota</taxon>
        <taxon>Metazoa</taxon>
        <taxon>Ecdysozoa</taxon>
        <taxon>Arthropoda</taxon>
        <taxon>Chelicerata</taxon>
        <taxon>Arachnida</taxon>
        <taxon>Acari</taxon>
        <taxon>Parasitiformes</taxon>
        <taxon>Ixodida</taxon>
        <taxon>Ixodoidea</taxon>
        <taxon>Argasidae</taxon>
        <taxon>Ornithodorinae</taxon>
        <taxon>Ornithodoros</taxon>
    </lineage>
</organism>
<accession>M9W8K9</accession>